<evidence type="ECO:0000256" key="1">
    <source>
        <dbReference type="SAM" id="MobiDB-lite"/>
    </source>
</evidence>
<sequence>MIESTLLAFFVTYLIHSTAFVLAAWGILHFWASSFRPEIRIFAWKAALVLPFASALVVSTSAFPHFGFRWAIHDAAASVATLSEGGDATAILDRPDLVSLPIENNSFDSAEMSRMDSSAERVDYSAKIGTTKPWIRWQDAVWLLWGTIVCGFFGRLGFQAVRLERLKQRARKLTGSYLNASLGKIQAAMGIQRTVDLYLSTEIDSPITGGVWRSFILLPEDWQRELAFSNSSSHENRYRDAEAILGHELAHVAQGDAIWTLIAHLVVGLIPWQPLNRLVCRQVRKEMEYVADRFAARTLGDGVSLAKCLVSIGERRAIANCKPQNSILATGMATYRSELGLRVEELLTRSHENPSRSSWNRILACLAVGMICLFLIIPKAVSHSSHLDTRTLSMRNQVLTLAVLVGLTSPLAAEEPKSPQAEREAVALQTSPDELPAGIRKFSGMVVGRLAAKDVERGTFVVQVDAIPRVWKNNGAENPKSIVGKTIEVSGVAGKFLDVLVVLRPGETVEFECKHDGERLVFPGELLRKVAPYKVEDYPVLPEEFRGFRGEVVGDVVQKDPETFELIIKVAKVAKTWNENGAKNPESIEGKTLMLAGFWNRREAYHNLKVGDRIQVGMQHIGRQSDHLTVAEGVRKVDSLTSAPDAEMEAPEPKMERTDGQRGFRGLLVGKLTAKDSERGTFSIVVDAVPRVWRNNQARNPKGLIGKTVDASGVHSNLLDTLVVARIGDTLEFGALDNGEGEIRVGEVLRKVAPVEPGDYPELPEAFRGFKGLLKGKVVKKDDKMLDLKIEVTGVVRTFEQNRAKNAESIVGKTVVLSGFWQRKEAFYDLKEGDVIQFGAEHPVMLTDNLTVIEGVKKVD</sequence>
<feature type="transmembrane region" description="Helical" evidence="2">
    <location>
        <begin position="42"/>
        <end position="63"/>
    </location>
</feature>
<name>A0A9X1MLP2_9BACT</name>
<dbReference type="InterPro" id="IPR008756">
    <property type="entry name" value="Peptidase_M56"/>
</dbReference>
<feature type="region of interest" description="Disordered" evidence="1">
    <location>
        <begin position="639"/>
        <end position="660"/>
    </location>
</feature>
<dbReference type="Proteomes" id="UP001139103">
    <property type="component" value="Unassembled WGS sequence"/>
</dbReference>
<proteinExistence type="predicted"/>
<keyword evidence="2" id="KW-0812">Transmembrane</keyword>
<evidence type="ECO:0000259" key="3">
    <source>
        <dbReference type="Pfam" id="PF05569"/>
    </source>
</evidence>
<keyword evidence="2" id="KW-1133">Transmembrane helix</keyword>
<evidence type="ECO:0000313" key="5">
    <source>
        <dbReference type="Proteomes" id="UP001139103"/>
    </source>
</evidence>
<reference evidence="4" key="1">
    <citation type="submission" date="2021-11" db="EMBL/GenBank/DDBJ databases">
        <title>Genome sequence.</title>
        <authorList>
            <person name="Sun Q."/>
        </authorList>
    </citation>
    <scope>NUCLEOTIDE SEQUENCE</scope>
    <source>
        <strain evidence="4">JC732</strain>
    </source>
</reference>
<dbReference type="PANTHER" id="PTHR34978:SF3">
    <property type="entry name" value="SLR0241 PROTEIN"/>
    <property type="match status" value="1"/>
</dbReference>
<dbReference type="InterPro" id="IPR052173">
    <property type="entry name" value="Beta-lactam_resp_regulator"/>
</dbReference>
<feature type="domain" description="Peptidase M56" evidence="3">
    <location>
        <begin position="129"/>
        <end position="299"/>
    </location>
</feature>
<dbReference type="AlphaFoldDB" id="A0A9X1MLP2"/>
<dbReference type="EMBL" id="JAJKFT010000004">
    <property type="protein sequence ID" value="MCC9628622.1"/>
    <property type="molecule type" value="Genomic_DNA"/>
</dbReference>
<protein>
    <submittedName>
        <fullName evidence="4">M56 family metallopeptidase</fullName>
    </submittedName>
</protein>
<evidence type="ECO:0000313" key="4">
    <source>
        <dbReference type="EMBL" id="MCC9628622.1"/>
    </source>
</evidence>
<dbReference type="Pfam" id="PF05569">
    <property type="entry name" value="Peptidase_M56"/>
    <property type="match status" value="1"/>
</dbReference>
<feature type="transmembrane region" description="Helical" evidence="2">
    <location>
        <begin position="6"/>
        <end position="30"/>
    </location>
</feature>
<dbReference type="RefSeq" id="WP_230218035.1">
    <property type="nucleotide sequence ID" value="NZ_JAJKFT010000004.1"/>
</dbReference>
<accession>A0A9X1MLP2</accession>
<feature type="transmembrane region" description="Helical" evidence="2">
    <location>
        <begin position="142"/>
        <end position="161"/>
    </location>
</feature>
<keyword evidence="5" id="KW-1185">Reference proteome</keyword>
<dbReference type="PANTHER" id="PTHR34978">
    <property type="entry name" value="POSSIBLE SENSOR-TRANSDUCER PROTEIN BLAR"/>
    <property type="match status" value="1"/>
</dbReference>
<keyword evidence="2" id="KW-0472">Membrane</keyword>
<comment type="caution">
    <text evidence="4">The sequence shown here is derived from an EMBL/GenBank/DDBJ whole genome shotgun (WGS) entry which is preliminary data.</text>
</comment>
<dbReference type="CDD" id="cd07341">
    <property type="entry name" value="M56_BlaR1_MecR1_like"/>
    <property type="match status" value="1"/>
</dbReference>
<feature type="transmembrane region" description="Helical" evidence="2">
    <location>
        <begin position="359"/>
        <end position="377"/>
    </location>
</feature>
<gene>
    <name evidence="4" type="ORF">LOC68_09450</name>
</gene>
<feature type="compositionally biased region" description="Basic and acidic residues" evidence="1">
    <location>
        <begin position="651"/>
        <end position="660"/>
    </location>
</feature>
<organism evidence="4 5">
    <name type="scientific">Blastopirellula sediminis</name>
    <dbReference type="NCBI Taxonomy" id="2894196"/>
    <lineage>
        <taxon>Bacteria</taxon>
        <taxon>Pseudomonadati</taxon>
        <taxon>Planctomycetota</taxon>
        <taxon>Planctomycetia</taxon>
        <taxon>Pirellulales</taxon>
        <taxon>Pirellulaceae</taxon>
        <taxon>Blastopirellula</taxon>
    </lineage>
</organism>
<evidence type="ECO:0000256" key="2">
    <source>
        <dbReference type="SAM" id="Phobius"/>
    </source>
</evidence>